<organism evidence="1 2">
    <name type="scientific">Lysobacter niastensis</name>
    <dbReference type="NCBI Taxonomy" id="380629"/>
    <lineage>
        <taxon>Bacteria</taxon>
        <taxon>Pseudomonadati</taxon>
        <taxon>Pseudomonadota</taxon>
        <taxon>Gammaproteobacteria</taxon>
        <taxon>Lysobacterales</taxon>
        <taxon>Lysobacteraceae</taxon>
        <taxon>Lysobacter</taxon>
    </lineage>
</organism>
<dbReference type="EMBL" id="JAVDVY010000002">
    <property type="protein sequence ID" value="MDR7135556.1"/>
    <property type="molecule type" value="Genomic_DNA"/>
</dbReference>
<proteinExistence type="predicted"/>
<name>A0ABU1WDJ2_9GAMM</name>
<reference evidence="1 2" key="1">
    <citation type="submission" date="2023-07" db="EMBL/GenBank/DDBJ databases">
        <title>Sorghum-associated microbial communities from plants grown in Nebraska, USA.</title>
        <authorList>
            <person name="Schachtman D."/>
        </authorList>
    </citation>
    <scope>NUCLEOTIDE SEQUENCE [LARGE SCALE GENOMIC DNA]</scope>
    <source>
        <strain evidence="1 2">BE198</strain>
    </source>
</reference>
<dbReference type="Proteomes" id="UP001251524">
    <property type="component" value="Unassembled WGS sequence"/>
</dbReference>
<dbReference type="InterPro" id="IPR021455">
    <property type="entry name" value="DUF3106"/>
</dbReference>
<protein>
    <recommendedName>
        <fullName evidence="3">DUF3106 domain-containing protein</fullName>
    </recommendedName>
</protein>
<evidence type="ECO:0000313" key="1">
    <source>
        <dbReference type="EMBL" id="MDR7135556.1"/>
    </source>
</evidence>
<keyword evidence="2" id="KW-1185">Reference proteome</keyword>
<accession>A0ABU1WDJ2</accession>
<gene>
    <name evidence="1" type="ORF">J2X06_002765</name>
</gene>
<evidence type="ECO:0008006" key="3">
    <source>
        <dbReference type="Google" id="ProtNLM"/>
    </source>
</evidence>
<dbReference type="Pfam" id="PF11304">
    <property type="entry name" value="DUF3106"/>
    <property type="match status" value="1"/>
</dbReference>
<evidence type="ECO:0000313" key="2">
    <source>
        <dbReference type="Proteomes" id="UP001251524"/>
    </source>
</evidence>
<comment type="caution">
    <text evidence="1">The sequence shown here is derived from an EMBL/GenBank/DDBJ whole genome shotgun (WGS) entry which is preliminary data.</text>
</comment>
<dbReference type="RefSeq" id="WP_310063298.1">
    <property type="nucleotide sequence ID" value="NZ_JAVDVY010000002.1"/>
</dbReference>
<sequence>MRPDSESRARLTMPALLLACLVAGPALSTTGVLADFADILPSLPAEARLVLQSRAERWVKWTPAERGAFESRLKTWEAQPPVERAELRERYAAWRSLTPAEQQEVQAAMQRYAALPPDQQLALHQEFDAMDRSQRRGWLLGPVLGADYAALQPLLAQLPHDEHRSMLQVLRTMTPLQRVDLSVLVQRTPPQERAALRRELLSTAPINRDDWLRQRLAR</sequence>